<gene>
    <name evidence="7" type="ORF">EJ04DRAFT_513469</name>
</gene>
<dbReference type="PRINTS" id="PR00412">
    <property type="entry name" value="EPOXHYDRLASE"/>
</dbReference>
<dbReference type="PANTHER" id="PTHR21661:SF35">
    <property type="entry name" value="EPOXIDE HYDROLASE"/>
    <property type="match status" value="1"/>
</dbReference>
<evidence type="ECO:0000256" key="4">
    <source>
        <dbReference type="PIRSR" id="PIRSR001112-1"/>
    </source>
</evidence>
<comment type="caution">
    <text evidence="7">The sequence shown here is derived from an EMBL/GenBank/DDBJ whole genome shotgun (WGS) entry which is preliminary data.</text>
</comment>
<accession>A0A9P4QST4</accession>
<reference evidence="7" key="1">
    <citation type="journal article" date="2020" name="Stud. Mycol.">
        <title>101 Dothideomycetes genomes: a test case for predicting lifestyles and emergence of pathogens.</title>
        <authorList>
            <person name="Haridas S."/>
            <person name="Albert R."/>
            <person name="Binder M."/>
            <person name="Bloem J."/>
            <person name="Labutti K."/>
            <person name="Salamov A."/>
            <person name="Andreopoulos B."/>
            <person name="Baker S."/>
            <person name="Barry K."/>
            <person name="Bills G."/>
            <person name="Bluhm B."/>
            <person name="Cannon C."/>
            <person name="Castanera R."/>
            <person name="Culley D."/>
            <person name="Daum C."/>
            <person name="Ezra D."/>
            <person name="Gonzalez J."/>
            <person name="Henrissat B."/>
            <person name="Kuo A."/>
            <person name="Liang C."/>
            <person name="Lipzen A."/>
            <person name="Lutzoni F."/>
            <person name="Magnuson J."/>
            <person name="Mondo S."/>
            <person name="Nolan M."/>
            <person name="Ohm R."/>
            <person name="Pangilinan J."/>
            <person name="Park H.-J."/>
            <person name="Ramirez L."/>
            <person name="Alfaro M."/>
            <person name="Sun H."/>
            <person name="Tritt A."/>
            <person name="Yoshinaga Y."/>
            <person name="Zwiers L.-H."/>
            <person name="Turgeon B."/>
            <person name="Goodwin S."/>
            <person name="Spatafora J."/>
            <person name="Crous P."/>
            <person name="Grigoriev I."/>
        </authorList>
    </citation>
    <scope>NUCLEOTIDE SEQUENCE</scope>
    <source>
        <strain evidence="7">CBS 125425</strain>
    </source>
</reference>
<dbReference type="InterPro" id="IPR000639">
    <property type="entry name" value="Epox_hydrolase-like"/>
</dbReference>
<organism evidence="7 8">
    <name type="scientific">Polyplosphaeria fusca</name>
    <dbReference type="NCBI Taxonomy" id="682080"/>
    <lineage>
        <taxon>Eukaryota</taxon>
        <taxon>Fungi</taxon>
        <taxon>Dikarya</taxon>
        <taxon>Ascomycota</taxon>
        <taxon>Pezizomycotina</taxon>
        <taxon>Dothideomycetes</taxon>
        <taxon>Pleosporomycetidae</taxon>
        <taxon>Pleosporales</taxon>
        <taxon>Tetraplosphaeriaceae</taxon>
        <taxon>Polyplosphaeria</taxon>
    </lineage>
</organism>
<feature type="active site" description="Proton donor" evidence="4">
    <location>
        <position position="342"/>
    </location>
</feature>
<dbReference type="PANTHER" id="PTHR21661">
    <property type="entry name" value="EPOXIDE HYDROLASE 1-RELATED"/>
    <property type="match status" value="1"/>
</dbReference>
<comment type="similarity">
    <text evidence="1">Belongs to the peptidase S33 family.</text>
</comment>
<feature type="signal peptide" evidence="5">
    <location>
        <begin position="1"/>
        <end position="27"/>
    </location>
</feature>
<dbReference type="InterPro" id="IPR029058">
    <property type="entry name" value="AB_hydrolase_fold"/>
</dbReference>
<evidence type="ECO:0000313" key="7">
    <source>
        <dbReference type="EMBL" id="KAF2733142.1"/>
    </source>
</evidence>
<evidence type="ECO:0000256" key="2">
    <source>
        <dbReference type="ARBA" id="ARBA00022797"/>
    </source>
</evidence>
<name>A0A9P4QST4_9PLEO</name>
<proteinExistence type="inferred from homology"/>
<keyword evidence="2" id="KW-0058">Aromatic hydrocarbons catabolism</keyword>
<dbReference type="InterPro" id="IPR016292">
    <property type="entry name" value="Epoxide_hydrolase"/>
</dbReference>
<dbReference type="OrthoDB" id="6431331at2759"/>
<dbReference type="Pfam" id="PF06441">
    <property type="entry name" value="EHN"/>
    <property type="match status" value="1"/>
</dbReference>
<evidence type="ECO:0000259" key="6">
    <source>
        <dbReference type="Pfam" id="PF06441"/>
    </source>
</evidence>
<dbReference type="Gene3D" id="3.40.50.1820">
    <property type="entry name" value="alpha/beta hydrolase"/>
    <property type="match status" value="1"/>
</dbReference>
<feature type="active site" description="Nucleophile" evidence="4">
    <location>
        <position position="217"/>
    </location>
</feature>
<evidence type="ECO:0000313" key="8">
    <source>
        <dbReference type="Proteomes" id="UP000799444"/>
    </source>
</evidence>
<dbReference type="EMBL" id="ML996166">
    <property type="protein sequence ID" value="KAF2733142.1"/>
    <property type="molecule type" value="Genomic_DNA"/>
</dbReference>
<dbReference type="Proteomes" id="UP000799444">
    <property type="component" value="Unassembled WGS sequence"/>
</dbReference>
<keyword evidence="8" id="KW-1185">Reference proteome</keyword>
<protein>
    <submittedName>
        <fullName evidence="7">Alpha/beta-hydrolase</fullName>
    </submittedName>
</protein>
<dbReference type="PIRSF" id="PIRSF001112">
    <property type="entry name" value="Epoxide_hydrolase"/>
    <property type="match status" value="1"/>
</dbReference>
<evidence type="ECO:0000256" key="5">
    <source>
        <dbReference type="SAM" id="SignalP"/>
    </source>
</evidence>
<evidence type="ECO:0000256" key="1">
    <source>
        <dbReference type="ARBA" id="ARBA00010088"/>
    </source>
</evidence>
<keyword evidence="5" id="KW-0732">Signal</keyword>
<feature type="chain" id="PRO_5040161785" evidence="5">
    <location>
        <begin position="28"/>
        <end position="422"/>
    </location>
</feature>
<dbReference type="InterPro" id="IPR010497">
    <property type="entry name" value="Epoxide_hydro_N"/>
</dbReference>
<dbReference type="SUPFAM" id="SSF53474">
    <property type="entry name" value="alpha/beta-Hydrolases"/>
    <property type="match status" value="1"/>
</dbReference>
<evidence type="ECO:0000256" key="3">
    <source>
        <dbReference type="ARBA" id="ARBA00022801"/>
    </source>
</evidence>
<dbReference type="GO" id="GO:0097176">
    <property type="term" value="P:epoxide metabolic process"/>
    <property type="evidence" value="ECO:0007669"/>
    <property type="project" value="TreeGrafter"/>
</dbReference>
<keyword evidence="3" id="KW-0378">Hydrolase</keyword>
<dbReference type="GO" id="GO:0004301">
    <property type="term" value="F:epoxide hydrolase activity"/>
    <property type="evidence" value="ECO:0007669"/>
    <property type="project" value="TreeGrafter"/>
</dbReference>
<dbReference type="AlphaFoldDB" id="A0A9P4QST4"/>
<feature type="domain" description="Epoxide hydrolase N-terminal" evidence="6">
    <location>
        <begin position="35"/>
        <end position="149"/>
    </location>
</feature>
<feature type="active site" description="Proton acceptor" evidence="4">
    <location>
        <position position="403"/>
    </location>
</feature>
<sequence>MLASRTGSTGPTAWILPFLSLITTAMSETAPKYQPQPYTVNISAKFLENTWAKVGDFRNSADINAPPWFDGPPGSDIASIAKHWAEEYDWSATQAEINANFSHFYTTVPPPSANYNESVDLHFIHQRSEREDAIPIIFLHGWPSTSLEWQNVIPGLVKPDNENQPAFHVVAPDLPGFGFSPALTGSRVNFGRKEYGAVFASLMEQLGYDKYVLYSTDLGTGIAMSLIVDYKDHIINHVSDFLLTFVTPADQARFDANQTTPEETAYINSSNSFFDQHSGYSHMHRTYPLTLAYALNDSPVGFLAWIYHLGQSGSDYQLSPDYLITETLMLSLQGVYSTIRAYKELFTPTIFIPDVPFTVPTSVLQFGGWSHYAELSGMTYTPRDWVERTANVTYFARQSTGGHFPAYFEPDVVVGHIRKIFS</sequence>